<dbReference type="CDD" id="cd06587">
    <property type="entry name" value="VOC"/>
    <property type="match status" value="1"/>
</dbReference>
<evidence type="ECO:0000259" key="1">
    <source>
        <dbReference type="PROSITE" id="PS51819"/>
    </source>
</evidence>
<dbReference type="Gene3D" id="3.10.180.10">
    <property type="entry name" value="2,3-Dihydroxybiphenyl 1,2-Dioxygenase, domain 1"/>
    <property type="match status" value="1"/>
</dbReference>
<comment type="caution">
    <text evidence="2">The sequence shown here is derived from an EMBL/GenBank/DDBJ whole genome shotgun (WGS) entry which is preliminary data.</text>
</comment>
<dbReference type="Pfam" id="PF22658">
    <property type="entry name" value="YycE-like_N"/>
    <property type="match status" value="1"/>
</dbReference>
<keyword evidence="3" id="KW-1185">Reference proteome</keyword>
<sequence>MAASAHLRIARPTNNIEALLPFYRDGLGFEVVGQFADHEGFDGIMLSFKSSGYHLEFTRAAGHDAGRAPTQDNLLVFYLPDDNSFAEAVKRMERNGFNSIASFNPYWDRCGKTFEDPDGYRIALANMTSPRHLPRGVGCLPASTKIPPELRIKGSGLWLVATLLRATAVAGQEQTGNHVDWPRWCGKVYEAGYPNFDPGGQIVVPTPVPGPPLVHVQFAPRYSLYLDSEEKGEFIVNAAFSQIHGKHWPETNTSRADKFVFSINLVDSGDPLVQNLVTINTTNNIFSFDLSLLETSLEPIQLVLYGAPEGGDPAWTATSSVFYLPEKKNGSVTRIDNLNGGLWFRNSASRHKFEPLLGYGFYSSYDGFLRNKNNSEIQQYADLGLNAITPLTIYNDSAAEFAYMDKINLKFMYNLRERYKNLTEVHDNVLAARDAESIFAYWSTDEPDGWQDPFSAPMLAYDLIRSLDPYHPVAVVLNCQNYYFAEYSAAADILMADVYPIGINSTFSKWGTACNLTHGDCGCDNCEGTVQDVPSRLDDLSLYETYLGRFPPKPKVFSPQSFHGQDYWIRDPSPAESHVMVALSLNHGAISVISWVFPTSSLLARAHGALARVITASPVVDFLLGARLKALSVKAPGTELVDAAGWIVGGKMLVCVVNGGYANVERPVEVDVGNGTVVSGVHWGSVPWKLEEGRLKVSALAGMEVSMVVVELRG</sequence>
<name>A0AA40CUA0_9PEZI</name>
<dbReference type="InterPro" id="IPR058997">
    <property type="entry name" value="YycE-like_C"/>
</dbReference>
<dbReference type="InterPro" id="IPR029068">
    <property type="entry name" value="Glyas_Bleomycin-R_OHBP_Dase"/>
</dbReference>
<dbReference type="Gene3D" id="3.20.20.80">
    <property type="entry name" value="Glycosidases"/>
    <property type="match status" value="1"/>
</dbReference>
<gene>
    <name evidence="2" type="ORF">B0T16DRAFT_321913</name>
</gene>
<reference evidence="2" key="1">
    <citation type="submission" date="2023-06" db="EMBL/GenBank/DDBJ databases">
        <title>Genome-scale phylogeny and comparative genomics of the fungal order Sordariales.</title>
        <authorList>
            <consortium name="Lawrence Berkeley National Laboratory"/>
            <person name="Hensen N."/>
            <person name="Bonometti L."/>
            <person name="Westerberg I."/>
            <person name="Brannstrom I.O."/>
            <person name="Guillou S."/>
            <person name="Cros-Aarteil S."/>
            <person name="Calhoun S."/>
            <person name="Haridas S."/>
            <person name="Kuo A."/>
            <person name="Mondo S."/>
            <person name="Pangilinan J."/>
            <person name="Riley R."/>
            <person name="Labutti K."/>
            <person name="Andreopoulos B."/>
            <person name="Lipzen A."/>
            <person name="Chen C."/>
            <person name="Yanf M."/>
            <person name="Daum C."/>
            <person name="Ng V."/>
            <person name="Clum A."/>
            <person name="Steindorff A."/>
            <person name="Ohm R."/>
            <person name="Martin F."/>
            <person name="Silar P."/>
            <person name="Natvig D."/>
            <person name="Lalanne C."/>
            <person name="Gautier V."/>
            <person name="Ament-Velasquez S.L."/>
            <person name="Kruys A."/>
            <person name="Hutchinson M.I."/>
            <person name="Powell A.J."/>
            <person name="Barry K."/>
            <person name="Miller A.N."/>
            <person name="Grigoriev I.V."/>
            <person name="Debuchy R."/>
            <person name="Gladieux P."/>
            <person name="Thoren M.H."/>
            <person name="Johannesson H."/>
        </authorList>
    </citation>
    <scope>NUCLEOTIDE SEQUENCE</scope>
    <source>
        <strain evidence="2">SMH2532-1</strain>
    </source>
</reference>
<dbReference type="AlphaFoldDB" id="A0AA40CUA0"/>
<proteinExistence type="predicted"/>
<dbReference type="InterPro" id="IPR037523">
    <property type="entry name" value="VOC_core"/>
</dbReference>
<protein>
    <recommendedName>
        <fullName evidence="1">VOC domain-containing protein</fullName>
    </recommendedName>
</protein>
<accession>A0AA40CUA0</accession>
<feature type="domain" description="VOC" evidence="1">
    <location>
        <begin position="3"/>
        <end position="127"/>
    </location>
</feature>
<dbReference type="EMBL" id="JAULSV010000002">
    <property type="protein sequence ID" value="KAK0651695.1"/>
    <property type="molecule type" value="Genomic_DNA"/>
</dbReference>
<dbReference type="Pfam" id="PF22659">
    <property type="entry name" value="YycE-like_C"/>
    <property type="match status" value="1"/>
</dbReference>
<dbReference type="PROSITE" id="PS51819">
    <property type="entry name" value="VOC"/>
    <property type="match status" value="1"/>
</dbReference>
<evidence type="ECO:0000313" key="3">
    <source>
        <dbReference type="Proteomes" id="UP001174936"/>
    </source>
</evidence>
<dbReference type="Proteomes" id="UP001174936">
    <property type="component" value="Unassembled WGS sequence"/>
</dbReference>
<organism evidence="2 3">
    <name type="scientific">Cercophora newfieldiana</name>
    <dbReference type="NCBI Taxonomy" id="92897"/>
    <lineage>
        <taxon>Eukaryota</taxon>
        <taxon>Fungi</taxon>
        <taxon>Dikarya</taxon>
        <taxon>Ascomycota</taxon>
        <taxon>Pezizomycotina</taxon>
        <taxon>Sordariomycetes</taxon>
        <taxon>Sordariomycetidae</taxon>
        <taxon>Sordariales</taxon>
        <taxon>Lasiosphaeriaceae</taxon>
        <taxon>Cercophora</taxon>
    </lineage>
</organism>
<evidence type="ECO:0000313" key="2">
    <source>
        <dbReference type="EMBL" id="KAK0651695.1"/>
    </source>
</evidence>
<dbReference type="SUPFAM" id="SSF54593">
    <property type="entry name" value="Glyoxalase/Bleomycin resistance protein/Dihydroxybiphenyl dioxygenase"/>
    <property type="match status" value="1"/>
</dbReference>
<dbReference type="InterPro" id="IPR058998">
    <property type="entry name" value="YycE-like_N"/>
</dbReference>